<feature type="transmembrane region" description="Helical" evidence="1">
    <location>
        <begin position="133"/>
        <end position="152"/>
    </location>
</feature>
<evidence type="ECO:0000259" key="2">
    <source>
        <dbReference type="Pfam" id="PF02517"/>
    </source>
</evidence>
<dbReference type="RefSeq" id="WP_350936611.1">
    <property type="nucleotide sequence ID" value="NZ_CP157762.1"/>
</dbReference>
<dbReference type="PANTHER" id="PTHR35797:SF1">
    <property type="entry name" value="PROTEASE"/>
    <property type="match status" value="1"/>
</dbReference>
<feature type="transmembrane region" description="Helical" evidence="1">
    <location>
        <begin position="172"/>
        <end position="192"/>
    </location>
</feature>
<dbReference type="InterPro" id="IPR003675">
    <property type="entry name" value="Rce1/LyrA-like_dom"/>
</dbReference>
<feature type="transmembrane region" description="Helical" evidence="1">
    <location>
        <begin position="85"/>
        <end position="112"/>
    </location>
</feature>
<keyword evidence="3" id="KW-0378">Hydrolase</keyword>
<feature type="transmembrane region" description="Helical" evidence="1">
    <location>
        <begin position="240"/>
        <end position="262"/>
    </location>
</feature>
<feature type="transmembrane region" description="Helical" evidence="1">
    <location>
        <begin position="212"/>
        <end position="228"/>
    </location>
</feature>
<feature type="transmembrane region" description="Helical" evidence="1">
    <location>
        <begin position="304"/>
        <end position="323"/>
    </location>
</feature>
<dbReference type="EMBL" id="CP157762">
    <property type="protein sequence ID" value="XBP95626.1"/>
    <property type="molecule type" value="Genomic_DNA"/>
</dbReference>
<gene>
    <name evidence="4" type="ORF">ABUL08_09645</name>
    <name evidence="3" type="ORF">VK199_09595</name>
</gene>
<reference evidence="4" key="2">
    <citation type="submission" date="2024-06" db="EMBL/GenBank/DDBJ databases">
        <title>Micromonospora mangrovi CCTCC AA 2012012 genome sequences.</title>
        <authorList>
            <person name="Gao J."/>
        </authorList>
    </citation>
    <scope>NUCLEOTIDE SEQUENCE</scope>
    <source>
        <strain evidence="4">CCTCC AA 2012012</strain>
    </source>
</reference>
<dbReference type="InterPro" id="IPR042150">
    <property type="entry name" value="MmRce1-like"/>
</dbReference>
<keyword evidence="1" id="KW-0812">Transmembrane</keyword>
<reference evidence="3" key="1">
    <citation type="submission" date="2024-01" db="EMBL/GenBank/DDBJ databases">
        <title>The genome sequence of Micromonospora mangrovi CCTCC AA 2012012.</title>
        <authorList>
            <person name="Gao J."/>
        </authorList>
    </citation>
    <scope>NUCLEOTIDE SEQUENCE</scope>
    <source>
        <strain evidence="3">CCTCC AA 2012012</strain>
    </source>
</reference>
<feature type="transmembrane region" description="Helical" evidence="1">
    <location>
        <begin position="30"/>
        <end position="51"/>
    </location>
</feature>
<protein>
    <submittedName>
        <fullName evidence="3">CPBP family intramembrane glutamic endopeptidase</fullName>
        <ecNumber evidence="3">3.4.-.-</ecNumber>
    </submittedName>
</protein>
<keyword evidence="1" id="KW-1133">Transmembrane helix</keyword>
<organism evidence="3">
    <name type="scientific">Micromonospora sp. CCTCC AA 2012012</name>
    <dbReference type="NCBI Taxonomy" id="3111921"/>
    <lineage>
        <taxon>Bacteria</taxon>
        <taxon>Bacillati</taxon>
        <taxon>Actinomycetota</taxon>
        <taxon>Actinomycetes</taxon>
        <taxon>Micromonosporales</taxon>
        <taxon>Micromonosporaceae</taxon>
        <taxon>Micromonospora</taxon>
    </lineage>
</organism>
<dbReference type="EMBL" id="CP159342">
    <property type="protein sequence ID" value="XCH76330.1"/>
    <property type="molecule type" value="Genomic_DNA"/>
</dbReference>
<dbReference type="AlphaFoldDB" id="A0AAU7MGB5"/>
<evidence type="ECO:0000313" key="4">
    <source>
        <dbReference type="EMBL" id="XCH76330.1"/>
    </source>
</evidence>
<dbReference type="GO" id="GO:0004175">
    <property type="term" value="F:endopeptidase activity"/>
    <property type="evidence" value="ECO:0007669"/>
    <property type="project" value="UniProtKB-ARBA"/>
</dbReference>
<proteinExistence type="predicted"/>
<accession>A0AAU7MGB5</accession>
<evidence type="ECO:0000256" key="1">
    <source>
        <dbReference type="SAM" id="Phobius"/>
    </source>
</evidence>
<name>A0AAU7MGB5_9ACTN</name>
<evidence type="ECO:0000313" key="3">
    <source>
        <dbReference type="EMBL" id="XBP95626.1"/>
    </source>
</evidence>
<dbReference type="PANTHER" id="PTHR35797">
    <property type="entry name" value="PROTEASE-RELATED"/>
    <property type="match status" value="1"/>
</dbReference>
<dbReference type="EC" id="3.4.-.-" evidence="3"/>
<keyword evidence="1" id="KW-0472">Membrane</keyword>
<dbReference type="Pfam" id="PF02517">
    <property type="entry name" value="Rce1-like"/>
    <property type="match status" value="1"/>
</dbReference>
<dbReference type="GO" id="GO:0080120">
    <property type="term" value="P:CAAX-box protein maturation"/>
    <property type="evidence" value="ECO:0007669"/>
    <property type="project" value="UniProtKB-ARBA"/>
</dbReference>
<sequence length="333" mass="35464">MSRTAEVRNDAVPARAAGRRWRDGVARRPVAWFWVIAVAIELVVIPVFLFSGAQAGLDAALTATGTDFNTDLVGAVRLVLADPRALAGVGLSVVQVAAPDLAVLVVGLLAGGDHLRRVGRRWRCWAPAVGRRRGLVIWLQVTVVFSAMNLATAGLNALTARDNGFVWNVRPLLWPFLLGLLVAMFLDGGAVFEENGWRGFALPLLQRRHGPLAGSVLLGLMWAGWHLPVKFDLVGYGWGAIPLVAVLTAKFVALTVVMTYFFNRAGGATILAVAMHGLSNDSVRLGGFVFGDGLGAYLTSEVNLLIPLAVVAVGVTVATRGRLGVRPGGHREE</sequence>
<feature type="domain" description="CAAX prenyl protease 2/Lysostaphin resistance protein A-like" evidence="2">
    <location>
        <begin position="178"/>
        <end position="280"/>
    </location>
</feature>